<protein>
    <recommendedName>
        <fullName evidence="3">Transposase (putative) YhgA-like domain-containing protein</fullName>
    </recommendedName>
</protein>
<evidence type="ECO:0000313" key="1">
    <source>
        <dbReference type="EMBL" id="ARN85253.1"/>
    </source>
</evidence>
<dbReference type="NCBIfam" id="TIGR01784">
    <property type="entry name" value="T_den_put_tspse"/>
    <property type="match status" value="1"/>
</dbReference>
<reference evidence="1 2" key="1">
    <citation type="submission" date="2014-06" db="EMBL/GenBank/DDBJ databases">
        <title>The genome of the endonuclear symbiont Nucleicultrix amoebiphila.</title>
        <authorList>
            <person name="Schulz F."/>
            <person name="Horn M."/>
        </authorList>
    </citation>
    <scope>NUCLEOTIDE SEQUENCE [LARGE SCALE GENOMIC DNA]</scope>
    <source>
        <strain evidence="1 2">FS5</strain>
    </source>
</reference>
<dbReference type="AlphaFoldDB" id="A0A1W6N5Y8"/>
<proteinExistence type="predicted"/>
<dbReference type="PANTHER" id="PTHR41317">
    <property type="entry name" value="PD-(D_E)XK NUCLEASE FAMILY TRANSPOSASE"/>
    <property type="match status" value="1"/>
</dbReference>
<organism evidence="1 2">
    <name type="scientific">Candidatus Nucleicultrix amoebiphila FS5</name>
    <dbReference type="NCBI Taxonomy" id="1414854"/>
    <lineage>
        <taxon>Bacteria</taxon>
        <taxon>Pseudomonadati</taxon>
        <taxon>Pseudomonadota</taxon>
        <taxon>Alphaproteobacteria</taxon>
        <taxon>Holosporales</taxon>
        <taxon>Candidatus Nucleicultricaceae</taxon>
        <taxon>Candidatus Nucleicultrix</taxon>
    </lineage>
</organism>
<dbReference type="KEGG" id="naf:GQ61_08080"/>
<dbReference type="RefSeq" id="WP_085784798.1">
    <property type="nucleotide sequence ID" value="NZ_CP008743.1"/>
</dbReference>
<keyword evidence="2" id="KW-1185">Reference proteome</keyword>
<dbReference type="InterPro" id="IPR010106">
    <property type="entry name" value="RpnA"/>
</dbReference>
<dbReference type="STRING" id="1414854.GQ61_08080"/>
<gene>
    <name evidence="1" type="ORF">GQ61_08080</name>
</gene>
<dbReference type="PANTHER" id="PTHR41317:SF1">
    <property type="entry name" value="PD-(D_E)XK NUCLEASE FAMILY TRANSPOSASE"/>
    <property type="match status" value="1"/>
</dbReference>
<name>A0A1W6N5Y8_9PROT</name>
<sequence length="455" mass="52405">MGLQWMRPKFIASVVSLFMMSPGESHGSFLVEDLVQGVSRLCLKKKTEPKKVHPFSQNKTLASRQGKIKFPMSHKHFQRRSFTTSPKLLKEPGSWIQQAKQVFGRPTYDATVKKVLADDEARLDFIKTFAKLPDVVSTQPLDASLNPIRRMSNLKELLRDSKIVDYMEDVQQHPTQYKVMGYKKTSPLGTTFLRGVGAHYGDLLSLLPLEQRDSEVDVLCRLSTDEYVLVEVQVKKQNYWDKRALAYAAHVYGNQLRKGQPWKDLKKLICINVLGAGPESTRFWPKGAHFMRHYIMQDQKDPNNIIPELQLIQYSLGNVRGDEEELKENKDLKDWLDYYRNAQNLKEIPEGLSPGLHKAYELSKDTGLLEKERADYDEQDDDFSRYSHHIDSMKMEALEEGREEGIEKGKEEGKKEGIKEASLEIARNMIKDHVKIESIISYTGLTEEEIKNLQE</sequence>
<evidence type="ECO:0008006" key="3">
    <source>
        <dbReference type="Google" id="ProtNLM"/>
    </source>
</evidence>
<accession>A0A1W6N5Y8</accession>
<evidence type="ECO:0000313" key="2">
    <source>
        <dbReference type="Proteomes" id="UP000237351"/>
    </source>
</evidence>
<dbReference type="Pfam" id="PF12784">
    <property type="entry name" value="PDDEXK_2"/>
    <property type="match status" value="1"/>
</dbReference>
<dbReference type="Proteomes" id="UP000237351">
    <property type="component" value="Chromosome"/>
</dbReference>
<dbReference type="OrthoDB" id="9803508at2"/>
<dbReference type="EMBL" id="CP008743">
    <property type="protein sequence ID" value="ARN85253.1"/>
    <property type="molecule type" value="Genomic_DNA"/>
</dbReference>